<dbReference type="Proteomes" id="UP001153555">
    <property type="component" value="Unassembled WGS sequence"/>
</dbReference>
<feature type="compositionally biased region" description="Basic and acidic residues" evidence="1">
    <location>
        <begin position="59"/>
        <end position="71"/>
    </location>
</feature>
<evidence type="ECO:0000313" key="2">
    <source>
        <dbReference type="EMBL" id="CAA0832554.1"/>
    </source>
</evidence>
<sequence>SRTLEGDENDAEVARQLKNAASRVYHARKRLARATGETHALEQDARTERGSHQPTGENDCGRLVRGTDERAPTGAGTQNAQATDTAGTGAGDAHNCEARAGLEAAVLKACRKAWDHARADGVGGIG</sequence>
<feature type="region of interest" description="Disordered" evidence="1">
    <location>
        <begin position="32"/>
        <end position="91"/>
    </location>
</feature>
<dbReference type="AlphaFoldDB" id="A0A9N7RIV8"/>
<feature type="compositionally biased region" description="Low complexity" evidence="1">
    <location>
        <begin position="73"/>
        <end position="91"/>
    </location>
</feature>
<proteinExistence type="predicted"/>
<feature type="non-terminal residue" evidence="2">
    <location>
        <position position="126"/>
    </location>
</feature>
<feature type="compositionally biased region" description="Basic and acidic residues" evidence="1">
    <location>
        <begin position="39"/>
        <end position="51"/>
    </location>
</feature>
<feature type="non-terminal residue" evidence="2">
    <location>
        <position position="1"/>
    </location>
</feature>
<reference evidence="2" key="1">
    <citation type="submission" date="2019-12" db="EMBL/GenBank/DDBJ databases">
        <authorList>
            <person name="Scholes J."/>
        </authorList>
    </citation>
    <scope>NUCLEOTIDE SEQUENCE</scope>
</reference>
<comment type="caution">
    <text evidence="2">The sequence shown here is derived from an EMBL/GenBank/DDBJ whole genome shotgun (WGS) entry which is preliminary data.</text>
</comment>
<protein>
    <submittedName>
        <fullName evidence="2">Uncharacterized protein</fullName>
    </submittedName>
</protein>
<evidence type="ECO:0000256" key="1">
    <source>
        <dbReference type="SAM" id="MobiDB-lite"/>
    </source>
</evidence>
<evidence type="ECO:0000313" key="3">
    <source>
        <dbReference type="Proteomes" id="UP001153555"/>
    </source>
</evidence>
<name>A0A9N7RIV8_STRHE</name>
<gene>
    <name evidence="2" type="ORF">SHERM_27829</name>
</gene>
<keyword evidence="3" id="KW-1185">Reference proteome</keyword>
<dbReference type="EMBL" id="CACSLK010027834">
    <property type="protein sequence ID" value="CAA0832554.1"/>
    <property type="molecule type" value="Genomic_DNA"/>
</dbReference>
<organism evidence="2 3">
    <name type="scientific">Striga hermonthica</name>
    <name type="common">Purple witchweed</name>
    <name type="synonym">Buchnera hermonthica</name>
    <dbReference type="NCBI Taxonomy" id="68872"/>
    <lineage>
        <taxon>Eukaryota</taxon>
        <taxon>Viridiplantae</taxon>
        <taxon>Streptophyta</taxon>
        <taxon>Embryophyta</taxon>
        <taxon>Tracheophyta</taxon>
        <taxon>Spermatophyta</taxon>
        <taxon>Magnoliopsida</taxon>
        <taxon>eudicotyledons</taxon>
        <taxon>Gunneridae</taxon>
        <taxon>Pentapetalae</taxon>
        <taxon>asterids</taxon>
        <taxon>lamiids</taxon>
        <taxon>Lamiales</taxon>
        <taxon>Orobanchaceae</taxon>
        <taxon>Buchnereae</taxon>
        <taxon>Striga</taxon>
    </lineage>
</organism>
<accession>A0A9N7RIV8</accession>